<evidence type="ECO:0000256" key="1">
    <source>
        <dbReference type="ARBA" id="ARBA00008078"/>
    </source>
</evidence>
<gene>
    <name evidence="7" type="ORF">EIN_469590</name>
</gene>
<organism evidence="7 8">
    <name type="scientific">Entamoeba invadens IP1</name>
    <dbReference type="NCBI Taxonomy" id="370355"/>
    <lineage>
        <taxon>Eukaryota</taxon>
        <taxon>Amoebozoa</taxon>
        <taxon>Evosea</taxon>
        <taxon>Archamoebae</taxon>
        <taxon>Mastigamoebida</taxon>
        <taxon>Entamoebidae</taxon>
        <taxon>Entamoeba</taxon>
    </lineage>
</organism>
<dbReference type="InterPro" id="IPR006677">
    <property type="entry name" value="tRNA_intron_Endonuc_cat-like"/>
</dbReference>
<comment type="catalytic activity">
    <reaction evidence="5">
        <text>pretRNA = a 3'-half-tRNA molecule with a 5'-OH end + a 5'-half-tRNA molecule with a 2',3'-cyclic phosphate end + an intron with a 2',3'-cyclic phosphate and a 5'-hydroxyl terminus.</text>
        <dbReference type="EC" id="4.6.1.16"/>
    </reaction>
</comment>
<dbReference type="EMBL" id="KB207240">
    <property type="protein sequence ID" value="ELP83745.1"/>
    <property type="molecule type" value="Genomic_DNA"/>
</dbReference>
<protein>
    <recommendedName>
        <fullName evidence="2">tRNA-intron lyase</fullName>
        <ecNumber evidence="2">4.6.1.16</ecNumber>
    </recommendedName>
</protein>
<dbReference type="CDD" id="cd22363">
    <property type="entry name" value="tRNA-intron_lyase_C"/>
    <property type="match status" value="1"/>
</dbReference>
<dbReference type="Proteomes" id="UP000014680">
    <property type="component" value="Unassembled WGS sequence"/>
</dbReference>
<dbReference type="AlphaFoldDB" id="A0A0A1TUL0"/>
<dbReference type="PANTHER" id="PTHR13070">
    <property type="entry name" value="TRNA-SPLICING ENDONUCLEASE SUBUNIT SEN34-RELATED"/>
    <property type="match status" value="1"/>
</dbReference>
<dbReference type="GO" id="GO:0003676">
    <property type="term" value="F:nucleic acid binding"/>
    <property type="evidence" value="ECO:0007669"/>
    <property type="project" value="InterPro"/>
</dbReference>
<reference evidence="7 8" key="1">
    <citation type="submission" date="2012-10" db="EMBL/GenBank/DDBJ databases">
        <authorList>
            <person name="Zafar N."/>
            <person name="Inman J."/>
            <person name="Hall N."/>
            <person name="Lorenzi H."/>
            <person name="Caler E."/>
        </authorList>
    </citation>
    <scope>NUCLEOTIDE SEQUENCE [LARGE SCALE GENOMIC DNA]</scope>
    <source>
        <strain evidence="7 8">IP1</strain>
    </source>
</reference>
<keyword evidence="3" id="KW-0819">tRNA processing</keyword>
<dbReference type="KEGG" id="eiv:EIN_469590"/>
<dbReference type="OrthoDB" id="48041at2759"/>
<dbReference type="GeneID" id="14882720"/>
<evidence type="ECO:0000256" key="4">
    <source>
        <dbReference type="ARBA" id="ARBA00023239"/>
    </source>
</evidence>
<dbReference type="PANTHER" id="PTHR13070:SF0">
    <property type="entry name" value="TRNA-SPLICING ENDONUCLEASE SUBUNIT SEN34"/>
    <property type="match status" value="1"/>
</dbReference>
<proteinExistence type="inferred from homology"/>
<keyword evidence="4" id="KW-0456">Lyase</keyword>
<evidence type="ECO:0000256" key="2">
    <source>
        <dbReference type="ARBA" id="ARBA00012573"/>
    </source>
</evidence>
<dbReference type="InterPro" id="IPR011856">
    <property type="entry name" value="tRNA_endonuc-like_dom_sf"/>
</dbReference>
<evidence type="ECO:0000259" key="6">
    <source>
        <dbReference type="Pfam" id="PF01974"/>
    </source>
</evidence>
<comment type="similarity">
    <text evidence="1">Belongs to the tRNA-intron endonuclease family.</text>
</comment>
<evidence type="ECO:0000256" key="3">
    <source>
        <dbReference type="ARBA" id="ARBA00022694"/>
    </source>
</evidence>
<evidence type="ECO:0000313" key="8">
    <source>
        <dbReference type="Proteomes" id="UP000014680"/>
    </source>
</evidence>
<dbReference type="Gene3D" id="3.40.1350.10">
    <property type="match status" value="1"/>
</dbReference>
<dbReference type="GO" id="GO:0000379">
    <property type="term" value="P:tRNA-type intron splice site recognition and cleavage"/>
    <property type="evidence" value="ECO:0007669"/>
    <property type="project" value="TreeGrafter"/>
</dbReference>
<feature type="domain" description="tRNA intron endonuclease catalytic" evidence="6">
    <location>
        <begin position="85"/>
        <end position="158"/>
    </location>
</feature>
<dbReference type="InterPro" id="IPR036167">
    <property type="entry name" value="tRNA_intron_Endo_cat-like_sf"/>
</dbReference>
<sequence length="176" mass="20185">MEGGRVKEIRGLLVYEGSDEVLMKYDFGKSVGAKRGRLTEISTLQGVCDVFPKTVALSKFEAKFLIENEQVKCESLIPLSQEEDKKYQLFSLLINKGYFVKDGFKYACDFMVYKKNPKECHSYGGLVIMGLHNIVYRDILGYCRLLHAVKKVLLLAYENGSSYDVQEMEWETLDNH</sequence>
<dbReference type="GO" id="GO:0000213">
    <property type="term" value="F:tRNA-intron lyase activity"/>
    <property type="evidence" value="ECO:0007669"/>
    <property type="project" value="UniProtKB-EC"/>
</dbReference>
<dbReference type="Pfam" id="PF01974">
    <property type="entry name" value="tRNA_int_endo"/>
    <property type="match status" value="1"/>
</dbReference>
<dbReference type="EC" id="4.6.1.16" evidence="2"/>
<name>A0A0A1TUL0_ENTIV</name>
<evidence type="ECO:0000313" key="7">
    <source>
        <dbReference type="EMBL" id="ELP83745.1"/>
    </source>
</evidence>
<dbReference type="GO" id="GO:0005634">
    <property type="term" value="C:nucleus"/>
    <property type="evidence" value="ECO:0007669"/>
    <property type="project" value="UniProtKB-ARBA"/>
</dbReference>
<evidence type="ECO:0000256" key="5">
    <source>
        <dbReference type="ARBA" id="ARBA00034031"/>
    </source>
</evidence>
<accession>A0A0A1TUL0</accession>
<dbReference type="VEuPathDB" id="AmoebaDB:EIN_469590"/>
<dbReference type="RefSeq" id="XP_004183091.1">
    <property type="nucleotide sequence ID" value="XM_004183043.1"/>
</dbReference>
<dbReference type="SUPFAM" id="SSF53032">
    <property type="entry name" value="tRNA-intron endonuclease catalytic domain-like"/>
    <property type="match status" value="1"/>
</dbReference>
<keyword evidence="8" id="KW-1185">Reference proteome</keyword>